<evidence type="ECO:0000256" key="1">
    <source>
        <dbReference type="ARBA" id="ARBA00004651"/>
    </source>
</evidence>
<feature type="transmembrane region" description="Helical" evidence="7">
    <location>
        <begin position="171"/>
        <end position="191"/>
    </location>
</feature>
<sequence length="284" mass="31045">MNTIKGFFSVINRNKQAFVGLIILLIFLFMAVVGPYIIPLATQTNYAERLQLPSLEHPLGTDYAGRDTLSQFVHGSRNVLVVAFLSALFTLLIAFIMGTVSGVVGGTVDAILMFITNIILTVPSFPIMMVLSMVIKISDPVTFGLVLSIWSWAGLARAIRSQILSLKQRDFIEASRILGLGLPHIIFAEMLPNITSYIAINFIMIMRGAITASVGLMVLGLVPFSSTHWGMMLQMAISNTGALYGSSAIIYFLVPVLGIMFFQMGCLFFANGLDEALNPRLRAQ</sequence>
<dbReference type="GO" id="GO:0005886">
    <property type="term" value="C:plasma membrane"/>
    <property type="evidence" value="ECO:0007669"/>
    <property type="project" value="UniProtKB-SubCell"/>
</dbReference>
<gene>
    <name evidence="9" type="ordered locus">Mahau_2070</name>
</gene>
<dbReference type="PANTHER" id="PTHR43386:SF1">
    <property type="entry name" value="D,D-DIPEPTIDE TRANSPORT SYSTEM PERMEASE PROTEIN DDPC-RELATED"/>
    <property type="match status" value="1"/>
</dbReference>
<dbReference type="GO" id="GO:0055085">
    <property type="term" value="P:transmembrane transport"/>
    <property type="evidence" value="ECO:0007669"/>
    <property type="project" value="InterPro"/>
</dbReference>
<keyword evidence="10" id="KW-1185">Reference proteome</keyword>
<evidence type="ECO:0000256" key="3">
    <source>
        <dbReference type="ARBA" id="ARBA00022475"/>
    </source>
</evidence>
<dbReference type="CDD" id="cd06261">
    <property type="entry name" value="TM_PBP2"/>
    <property type="match status" value="1"/>
</dbReference>
<feature type="transmembrane region" description="Helical" evidence="7">
    <location>
        <begin position="197"/>
        <end position="222"/>
    </location>
</feature>
<evidence type="ECO:0000313" key="10">
    <source>
        <dbReference type="Proteomes" id="UP000008457"/>
    </source>
</evidence>
<keyword evidence="5 7" id="KW-1133">Transmembrane helix</keyword>
<dbReference type="Proteomes" id="UP000008457">
    <property type="component" value="Chromosome"/>
</dbReference>
<dbReference type="OrthoDB" id="1715260at2"/>
<reference evidence="9 10" key="2">
    <citation type="journal article" date="2011" name="Stand. Genomic Sci.">
        <title>Complete genome sequence of Mahella australiensis type strain (50-1 BON).</title>
        <authorList>
            <person name="Sikorski J."/>
            <person name="Teshima H."/>
            <person name="Nolan M."/>
            <person name="Lucas S."/>
            <person name="Hammon N."/>
            <person name="Deshpande S."/>
            <person name="Cheng J.F."/>
            <person name="Pitluck S."/>
            <person name="Liolios K."/>
            <person name="Pagani I."/>
            <person name="Ivanova N."/>
            <person name="Huntemann M."/>
            <person name="Mavromatis K."/>
            <person name="Ovchinikova G."/>
            <person name="Pati A."/>
            <person name="Tapia R."/>
            <person name="Han C."/>
            <person name="Goodwin L."/>
            <person name="Chen A."/>
            <person name="Palaniappan K."/>
            <person name="Land M."/>
            <person name="Hauser L."/>
            <person name="Ngatchou-Djao O.D."/>
            <person name="Rohde M."/>
            <person name="Pukall R."/>
            <person name="Spring S."/>
            <person name="Abt B."/>
            <person name="Goker M."/>
            <person name="Detter J.C."/>
            <person name="Woyke T."/>
            <person name="Bristow J."/>
            <person name="Markowitz V."/>
            <person name="Hugenholtz P."/>
            <person name="Eisen J.A."/>
            <person name="Kyrpides N.C."/>
            <person name="Klenk H.P."/>
            <person name="Lapidus A."/>
        </authorList>
    </citation>
    <scope>NUCLEOTIDE SEQUENCE [LARGE SCALE GENOMIC DNA]</scope>
    <source>
        <strain evidence="10">DSM 15567 / CIP 107919 / 50-1 BON</strain>
    </source>
</reference>
<feature type="domain" description="ABC transmembrane type-1" evidence="8">
    <location>
        <begin position="76"/>
        <end position="261"/>
    </location>
</feature>
<dbReference type="eggNOG" id="COG1173">
    <property type="taxonomic scope" value="Bacteria"/>
</dbReference>
<evidence type="ECO:0000259" key="8">
    <source>
        <dbReference type="PROSITE" id="PS50928"/>
    </source>
</evidence>
<keyword evidence="4 7" id="KW-0812">Transmembrane</keyword>
<reference evidence="10" key="1">
    <citation type="submission" date="2010-11" db="EMBL/GenBank/DDBJ databases">
        <title>The complete genome of Mahella australiensis DSM 15567.</title>
        <authorList>
            <consortium name="US DOE Joint Genome Institute (JGI-PGF)"/>
            <person name="Lucas S."/>
            <person name="Copeland A."/>
            <person name="Lapidus A."/>
            <person name="Bruce D."/>
            <person name="Goodwin L."/>
            <person name="Pitluck S."/>
            <person name="Kyrpides N."/>
            <person name="Mavromatis K."/>
            <person name="Pagani I."/>
            <person name="Ivanova N."/>
            <person name="Teshima H."/>
            <person name="Brettin T."/>
            <person name="Detter J.C."/>
            <person name="Han C."/>
            <person name="Tapia R."/>
            <person name="Land M."/>
            <person name="Hauser L."/>
            <person name="Markowitz V."/>
            <person name="Cheng J.-F."/>
            <person name="Hugenholtz P."/>
            <person name="Woyke T."/>
            <person name="Wu D."/>
            <person name="Spring S."/>
            <person name="Pukall R."/>
            <person name="Steenblock K."/>
            <person name="Schneider S."/>
            <person name="Klenk H.-P."/>
            <person name="Eisen J.A."/>
        </authorList>
    </citation>
    <scope>NUCLEOTIDE SEQUENCE [LARGE SCALE GENOMIC DNA]</scope>
    <source>
        <strain evidence="10">DSM 15567 / CIP 107919 / 50-1 BON</strain>
    </source>
</reference>
<accession>F4A2H7</accession>
<comment type="subcellular location">
    <subcellularLocation>
        <location evidence="1 7">Cell membrane</location>
        <topology evidence="1 7">Multi-pass membrane protein</topology>
    </subcellularLocation>
</comment>
<comment type="similarity">
    <text evidence="7">Belongs to the binding-protein-dependent transport system permease family.</text>
</comment>
<feature type="transmembrane region" description="Helical" evidence="7">
    <location>
        <begin position="17"/>
        <end position="38"/>
    </location>
</feature>
<dbReference type="SUPFAM" id="SSF161098">
    <property type="entry name" value="MetI-like"/>
    <property type="match status" value="1"/>
</dbReference>
<dbReference type="RefSeq" id="WP_013781671.1">
    <property type="nucleotide sequence ID" value="NC_015520.1"/>
</dbReference>
<feature type="transmembrane region" description="Helical" evidence="7">
    <location>
        <begin position="243"/>
        <end position="270"/>
    </location>
</feature>
<organism evidence="9 10">
    <name type="scientific">Mahella australiensis (strain DSM 15567 / CIP 107919 / 50-1 BON)</name>
    <dbReference type="NCBI Taxonomy" id="697281"/>
    <lineage>
        <taxon>Bacteria</taxon>
        <taxon>Bacillati</taxon>
        <taxon>Bacillota</taxon>
        <taxon>Clostridia</taxon>
        <taxon>Thermoanaerobacterales</taxon>
        <taxon>Thermoanaerobacterales Family IV. Incertae Sedis</taxon>
        <taxon>Mahella</taxon>
    </lineage>
</organism>
<evidence type="ECO:0000313" key="9">
    <source>
        <dbReference type="EMBL" id="AEE97243.1"/>
    </source>
</evidence>
<dbReference type="InterPro" id="IPR050366">
    <property type="entry name" value="BP-dependent_transpt_permease"/>
</dbReference>
<dbReference type="AlphaFoldDB" id="F4A2H7"/>
<dbReference type="PANTHER" id="PTHR43386">
    <property type="entry name" value="OLIGOPEPTIDE TRANSPORT SYSTEM PERMEASE PROTEIN APPC"/>
    <property type="match status" value="1"/>
</dbReference>
<evidence type="ECO:0000256" key="7">
    <source>
        <dbReference type="RuleBase" id="RU363032"/>
    </source>
</evidence>
<feature type="transmembrane region" description="Helical" evidence="7">
    <location>
        <begin position="111"/>
        <end position="135"/>
    </location>
</feature>
<dbReference type="PROSITE" id="PS50928">
    <property type="entry name" value="ABC_TM1"/>
    <property type="match status" value="1"/>
</dbReference>
<dbReference type="InterPro" id="IPR025966">
    <property type="entry name" value="OppC_N"/>
</dbReference>
<evidence type="ECO:0000256" key="4">
    <source>
        <dbReference type="ARBA" id="ARBA00022692"/>
    </source>
</evidence>
<evidence type="ECO:0000256" key="6">
    <source>
        <dbReference type="ARBA" id="ARBA00023136"/>
    </source>
</evidence>
<evidence type="ECO:0000256" key="5">
    <source>
        <dbReference type="ARBA" id="ARBA00022989"/>
    </source>
</evidence>
<dbReference type="STRING" id="697281.Mahau_2070"/>
<feature type="transmembrane region" description="Helical" evidence="7">
    <location>
        <begin position="141"/>
        <end position="159"/>
    </location>
</feature>
<dbReference type="HOGENOM" id="CLU_028518_8_0_9"/>
<dbReference type="InterPro" id="IPR035906">
    <property type="entry name" value="MetI-like_sf"/>
</dbReference>
<dbReference type="KEGG" id="mas:Mahau_2070"/>
<name>F4A2H7_MAHA5</name>
<proteinExistence type="inferred from homology"/>
<keyword evidence="2 7" id="KW-0813">Transport</keyword>
<feature type="transmembrane region" description="Helical" evidence="7">
    <location>
        <begin position="79"/>
        <end position="104"/>
    </location>
</feature>
<dbReference type="EMBL" id="CP002360">
    <property type="protein sequence ID" value="AEE97243.1"/>
    <property type="molecule type" value="Genomic_DNA"/>
</dbReference>
<dbReference type="Pfam" id="PF00528">
    <property type="entry name" value="BPD_transp_1"/>
    <property type="match status" value="1"/>
</dbReference>
<keyword evidence="3" id="KW-1003">Cell membrane</keyword>
<dbReference type="InterPro" id="IPR000515">
    <property type="entry name" value="MetI-like"/>
</dbReference>
<protein>
    <submittedName>
        <fullName evidence="9">Binding-protein-dependent transport systems inner membrane component</fullName>
    </submittedName>
</protein>
<evidence type="ECO:0000256" key="2">
    <source>
        <dbReference type="ARBA" id="ARBA00022448"/>
    </source>
</evidence>
<dbReference type="Pfam" id="PF12911">
    <property type="entry name" value="OppC_N"/>
    <property type="match status" value="1"/>
</dbReference>
<keyword evidence="6 7" id="KW-0472">Membrane</keyword>
<dbReference type="Gene3D" id="1.10.3720.10">
    <property type="entry name" value="MetI-like"/>
    <property type="match status" value="1"/>
</dbReference>